<evidence type="ECO:0000256" key="1">
    <source>
        <dbReference type="SAM" id="MobiDB-lite"/>
    </source>
</evidence>
<dbReference type="PANTHER" id="PTHR31672:SF2">
    <property type="entry name" value="F-BOX DOMAIN-CONTAINING PROTEIN"/>
    <property type="match status" value="1"/>
</dbReference>
<dbReference type="InterPro" id="IPR001810">
    <property type="entry name" value="F-box_dom"/>
</dbReference>
<accession>A0A5J9VV13</accession>
<dbReference type="Pfam" id="PF12937">
    <property type="entry name" value="F-box-like"/>
    <property type="match status" value="1"/>
</dbReference>
<dbReference type="AlphaFoldDB" id="A0A5J9VV13"/>
<feature type="region of interest" description="Disordered" evidence="1">
    <location>
        <begin position="1"/>
        <end position="96"/>
    </location>
</feature>
<keyword evidence="4" id="KW-1185">Reference proteome</keyword>
<dbReference type="Gramene" id="TVU39748">
    <property type="protein sequence ID" value="TVU39748"/>
    <property type="gene ID" value="EJB05_13187"/>
</dbReference>
<protein>
    <recommendedName>
        <fullName evidence="2">F-box domain-containing protein</fullName>
    </recommendedName>
</protein>
<sequence>ISVHGPHQPRRLGPNIPTIVPPVSGGASSLRRRLVSPPVSGDSAKGQQRPGAFPAYQTLSADPPAPEIDTASPEPCSAPTRSRFPRGPPAAASSDGRELPFDLMLDVLLCVPAKDLCRMRAVCRAWRAATVDPLFVRAHAARHPDPLFLANLRDDDADVHVMDLSGAVVKRIAVPEAHQLLCTRLDLACVATEWNSCRVLDPATGAVMPGPPVLWQGKTRNLTQRNTTFALGQIAATGEYKLLLVSNLLRSTGEVEEQRFEVFTINGSADKVEKIAEP</sequence>
<evidence type="ECO:0000259" key="2">
    <source>
        <dbReference type="SMART" id="SM00256"/>
    </source>
</evidence>
<dbReference type="Proteomes" id="UP000324897">
    <property type="component" value="Chromosome 4"/>
</dbReference>
<dbReference type="PANTHER" id="PTHR31672">
    <property type="entry name" value="BNACNNG10540D PROTEIN"/>
    <property type="match status" value="1"/>
</dbReference>
<dbReference type="SUPFAM" id="SSF81383">
    <property type="entry name" value="F-box domain"/>
    <property type="match status" value="1"/>
</dbReference>
<gene>
    <name evidence="3" type="ORF">EJB05_13187</name>
</gene>
<dbReference type="InterPro" id="IPR036047">
    <property type="entry name" value="F-box-like_dom_sf"/>
</dbReference>
<feature type="domain" description="F-box" evidence="2">
    <location>
        <begin position="99"/>
        <end position="139"/>
    </location>
</feature>
<dbReference type="SMART" id="SM00256">
    <property type="entry name" value="FBOX"/>
    <property type="match status" value="1"/>
</dbReference>
<feature type="non-terminal residue" evidence="3">
    <location>
        <position position="1"/>
    </location>
</feature>
<evidence type="ECO:0000313" key="4">
    <source>
        <dbReference type="Proteomes" id="UP000324897"/>
    </source>
</evidence>
<dbReference type="OrthoDB" id="1631251at2759"/>
<evidence type="ECO:0000313" key="3">
    <source>
        <dbReference type="EMBL" id="TVU39748.1"/>
    </source>
</evidence>
<dbReference type="EMBL" id="RWGY01000007">
    <property type="protein sequence ID" value="TVU39748.1"/>
    <property type="molecule type" value="Genomic_DNA"/>
</dbReference>
<dbReference type="Gene3D" id="1.20.1280.50">
    <property type="match status" value="1"/>
</dbReference>
<proteinExistence type="predicted"/>
<comment type="caution">
    <text evidence="3">The sequence shown here is derived from an EMBL/GenBank/DDBJ whole genome shotgun (WGS) entry which is preliminary data.</text>
</comment>
<dbReference type="InterPro" id="IPR050796">
    <property type="entry name" value="SCF_F-box_component"/>
</dbReference>
<organism evidence="3 4">
    <name type="scientific">Eragrostis curvula</name>
    <name type="common">weeping love grass</name>
    <dbReference type="NCBI Taxonomy" id="38414"/>
    <lineage>
        <taxon>Eukaryota</taxon>
        <taxon>Viridiplantae</taxon>
        <taxon>Streptophyta</taxon>
        <taxon>Embryophyta</taxon>
        <taxon>Tracheophyta</taxon>
        <taxon>Spermatophyta</taxon>
        <taxon>Magnoliopsida</taxon>
        <taxon>Liliopsida</taxon>
        <taxon>Poales</taxon>
        <taxon>Poaceae</taxon>
        <taxon>PACMAD clade</taxon>
        <taxon>Chloridoideae</taxon>
        <taxon>Eragrostideae</taxon>
        <taxon>Eragrostidinae</taxon>
        <taxon>Eragrostis</taxon>
    </lineage>
</organism>
<name>A0A5J9VV13_9POAL</name>
<reference evidence="3 4" key="1">
    <citation type="journal article" date="2019" name="Sci. Rep.">
        <title>A high-quality genome of Eragrostis curvula grass provides insights into Poaceae evolution and supports new strategies to enhance forage quality.</title>
        <authorList>
            <person name="Carballo J."/>
            <person name="Santos B.A.C.M."/>
            <person name="Zappacosta D."/>
            <person name="Garbus I."/>
            <person name="Selva J.P."/>
            <person name="Gallo C.A."/>
            <person name="Diaz A."/>
            <person name="Albertini E."/>
            <person name="Caccamo M."/>
            <person name="Echenique V."/>
        </authorList>
    </citation>
    <scope>NUCLEOTIDE SEQUENCE [LARGE SCALE GENOMIC DNA]</scope>
    <source>
        <strain evidence="4">cv. Victoria</strain>
        <tissue evidence="3">Leaf</tissue>
    </source>
</reference>